<dbReference type="GO" id="GO:0006352">
    <property type="term" value="P:DNA-templated transcription initiation"/>
    <property type="evidence" value="ECO:0007669"/>
    <property type="project" value="InterPro"/>
</dbReference>
<keyword evidence="3" id="KW-0805">Transcription regulation</keyword>
<dbReference type="InterPro" id="IPR036388">
    <property type="entry name" value="WH-like_DNA-bd_sf"/>
</dbReference>
<feature type="domain" description="RNA polymerase sigma factor 70 region 4 type 2" evidence="7">
    <location>
        <begin position="126"/>
        <end position="178"/>
    </location>
</feature>
<evidence type="ECO:0000256" key="5">
    <source>
        <dbReference type="ARBA" id="ARBA00023163"/>
    </source>
</evidence>
<dbReference type="Gene3D" id="1.10.10.10">
    <property type="entry name" value="Winged helix-like DNA-binding domain superfamily/Winged helix DNA-binding domain"/>
    <property type="match status" value="1"/>
</dbReference>
<dbReference type="InterPro" id="IPR014305">
    <property type="entry name" value="RNA_pol_sigma-G_actinobac"/>
</dbReference>
<gene>
    <name evidence="9" type="ORF">FKR81_35660</name>
</gene>
<protein>
    <submittedName>
        <fullName evidence="9">Sigma-70 family RNA polymerase sigma factor</fullName>
    </submittedName>
</protein>
<dbReference type="InterPro" id="IPR032710">
    <property type="entry name" value="NTF2-like_dom_sf"/>
</dbReference>
<dbReference type="OrthoDB" id="3806887at2"/>
<dbReference type="Gene3D" id="3.10.450.50">
    <property type="match status" value="1"/>
</dbReference>
<dbReference type="SUPFAM" id="SSF88946">
    <property type="entry name" value="Sigma2 domain of RNA polymerase sigma factors"/>
    <property type="match status" value="1"/>
</dbReference>
<evidence type="ECO:0000256" key="1">
    <source>
        <dbReference type="ARBA" id="ARBA00010641"/>
    </source>
</evidence>
<dbReference type="SUPFAM" id="SSF54427">
    <property type="entry name" value="NTF2-like"/>
    <property type="match status" value="1"/>
</dbReference>
<accession>A0A563EII6</accession>
<dbReference type="SUPFAM" id="SSF88659">
    <property type="entry name" value="Sigma3 and sigma4 domains of RNA polymerase sigma factors"/>
    <property type="match status" value="1"/>
</dbReference>
<evidence type="ECO:0000259" key="8">
    <source>
        <dbReference type="Pfam" id="PF12680"/>
    </source>
</evidence>
<dbReference type="Proteomes" id="UP000316639">
    <property type="component" value="Unassembled WGS sequence"/>
</dbReference>
<dbReference type="Pfam" id="PF12680">
    <property type="entry name" value="SnoaL_2"/>
    <property type="match status" value="1"/>
</dbReference>
<comment type="similarity">
    <text evidence="1">Belongs to the sigma-70 factor family. ECF subfamily.</text>
</comment>
<name>A0A563EII6_9PSEU</name>
<feature type="domain" description="RNA polymerase sigma-70 region 2" evidence="6">
    <location>
        <begin position="19"/>
        <end position="83"/>
    </location>
</feature>
<dbReference type="InterPro" id="IPR007627">
    <property type="entry name" value="RNA_pol_sigma70_r2"/>
</dbReference>
<evidence type="ECO:0000313" key="9">
    <source>
        <dbReference type="EMBL" id="TWP46502.1"/>
    </source>
</evidence>
<dbReference type="Pfam" id="PF08281">
    <property type="entry name" value="Sigma70_r4_2"/>
    <property type="match status" value="1"/>
</dbReference>
<keyword evidence="5" id="KW-0804">Transcription</keyword>
<dbReference type="CDD" id="cd06171">
    <property type="entry name" value="Sigma70_r4"/>
    <property type="match status" value="1"/>
</dbReference>
<keyword evidence="10" id="KW-1185">Reference proteome</keyword>
<evidence type="ECO:0000256" key="4">
    <source>
        <dbReference type="ARBA" id="ARBA00023082"/>
    </source>
</evidence>
<dbReference type="GO" id="GO:0016987">
    <property type="term" value="F:sigma factor activity"/>
    <property type="evidence" value="ECO:0007669"/>
    <property type="project" value="UniProtKB-KW"/>
</dbReference>
<dbReference type="PANTHER" id="PTHR30173">
    <property type="entry name" value="SIGMA 19 FACTOR"/>
    <property type="match status" value="1"/>
</dbReference>
<dbReference type="InterPro" id="IPR013249">
    <property type="entry name" value="RNA_pol_sigma70_r4_t2"/>
</dbReference>
<dbReference type="InterPro" id="IPR037401">
    <property type="entry name" value="SnoaL-like"/>
</dbReference>
<dbReference type="InterPro" id="IPR052704">
    <property type="entry name" value="ECF_Sigma-70_Domain"/>
</dbReference>
<comment type="caution">
    <text evidence="9">The sequence shown here is derived from an EMBL/GenBank/DDBJ whole genome shotgun (WGS) entry which is preliminary data.</text>
</comment>
<dbReference type="InterPro" id="IPR014284">
    <property type="entry name" value="RNA_pol_sigma-70_dom"/>
</dbReference>
<organism evidence="9 10">
    <name type="scientific">Lentzea tibetensis</name>
    <dbReference type="NCBI Taxonomy" id="2591470"/>
    <lineage>
        <taxon>Bacteria</taxon>
        <taxon>Bacillati</taxon>
        <taxon>Actinomycetota</taxon>
        <taxon>Actinomycetes</taxon>
        <taxon>Pseudonocardiales</taxon>
        <taxon>Pseudonocardiaceae</taxon>
        <taxon>Lentzea</taxon>
    </lineage>
</organism>
<dbReference type="GO" id="GO:0003677">
    <property type="term" value="F:DNA binding"/>
    <property type="evidence" value="ECO:0007669"/>
    <property type="project" value="InterPro"/>
</dbReference>
<dbReference type="NCBIfam" id="TIGR02960">
    <property type="entry name" value="SigX5"/>
    <property type="match status" value="1"/>
</dbReference>
<dbReference type="InterPro" id="IPR013325">
    <property type="entry name" value="RNA_pol_sigma_r2"/>
</dbReference>
<dbReference type="NCBIfam" id="NF006089">
    <property type="entry name" value="PRK08241.1"/>
    <property type="match status" value="1"/>
</dbReference>
<feature type="domain" description="SnoaL-like" evidence="8">
    <location>
        <begin position="196"/>
        <end position="248"/>
    </location>
</feature>
<dbReference type="NCBIfam" id="TIGR02937">
    <property type="entry name" value="sigma70-ECF"/>
    <property type="match status" value="1"/>
</dbReference>
<keyword evidence="4" id="KW-0731">Sigma factor</keyword>
<dbReference type="Pfam" id="PF04542">
    <property type="entry name" value="Sigma70_r2"/>
    <property type="match status" value="1"/>
</dbReference>
<evidence type="ECO:0000259" key="7">
    <source>
        <dbReference type="Pfam" id="PF08281"/>
    </source>
</evidence>
<proteinExistence type="inferred from homology"/>
<dbReference type="EMBL" id="VOBR01000032">
    <property type="protein sequence ID" value="TWP46502.1"/>
    <property type="molecule type" value="Genomic_DNA"/>
</dbReference>
<sequence length="313" mass="34339">MKTTRPASHATPTIPGMDDRYRAELTGYCYRMLGSGFEAEDAVQETLVRGWHTFDGTKGTERAWLYKIATNVCVDMLRSAQRRAVAMDLTPPSSGGDIGEPLPETAWVQPIPDPADTAVDRETIRLAFVAALQHLAPKQRAVLILRDVLCWKADEVAELLDTTTASVNSALQRARATMKAPKPLGPLKESDRDLFARYVSAFERYDVETLVSLLHEDATMTMPPFAYWLRGRETIRAALLMSPNRACENAQVVLTAANGCPAFGQYQDGEPFALVVVEISDGLITGTSTYLGVHLFPLFELPMSLGSSSRSNG</sequence>
<dbReference type="Gene3D" id="1.10.1740.10">
    <property type="match status" value="1"/>
</dbReference>
<dbReference type="PANTHER" id="PTHR30173:SF36">
    <property type="entry name" value="ECF RNA POLYMERASE SIGMA FACTOR SIGJ"/>
    <property type="match status" value="1"/>
</dbReference>
<evidence type="ECO:0000256" key="2">
    <source>
        <dbReference type="ARBA" id="ARBA00011344"/>
    </source>
</evidence>
<dbReference type="InterPro" id="IPR013324">
    <property type="entry name" value="RNA_pol_sigma_r3/r4-like"/>
</dbReference>
<dbReference type="AlphaFoldDB" id="A0A563EII6"/>
<evidence type="ECO:0000256" key="3">
    <source>
        <dbReference type="ARBA" id="ARBA00023015"/>
    </source>
</evidence>
<comment type="subunit">
    <text evidence="2">Interacts transiently with the RNA polymerase catalytic core formed by RpoA, RpoB, RpoC and RpoZ (2 alpha, 1 beta, 1 beta' and 1 omega subunit) to form the RNA polymerase holoenzyme that can initiate transcription.</text>
</comment>
<evidence type="ECO:0000313" key="10">
    <source>
        <dbReference type="Proteomes" id="UP000316639"/>
    </source>
</evidence>
<evidence type="ECO:0000259" key="6">
    <source>
        <dbReference type="Pfam" id="PF04542"/>
    </source>
</evidence>
<reference evidence="9 10" key="1">
    <citation type="submission" date="2019-07" db="EMBL/GenBank/DDBJ databases">
        <title>Lentzea xizangensis sp. nov., isolated from Qinghai-Tibetan Plateau Soils.</title>
        <authorList>
            <person name="Huang J."/>
        </authorList>
    </citation>
    <scope>NUCLEOTIDE SEQUENCE [LARGE SCALE GENOMIC DNA]</scope>
    <source>
        <strain evidence="9 10">FXJ1.1311</strain>
    </source>
</reference>